<dbReference type="RefSeq" id="WP_015219544.1">
    <property type="nucleotide sequence ID" value="NZ_WMIA01000023.1"/>
</dbReference>
<dbReference type="GO" id="GO:0006508">
    <property type="term" value="P:proteolysis"/>
    <property type="evidence" value="ECO:0007669"/>
    <property type="project" value="UniProtKB-UniRule"/>
</dbReference>
<reference evidence="4 5" key="1">
    <citation type="submission" date="2019-11" db="EMBL/GenBank/DDBJ databases">
        <title>Isolation of a new High Light Tolerant Cyanobacteria.</title>
        <authorList>
            <person name="Dobson Z."/>
            <person name="Vaughn N."/>
            <person name="Vaughn M."/>
            <person name="Fromme P."/>
            <person name="Mazor Y."/>
        </authorList>
    </citation>
    <scope>NUCLEOTIDE SEQUENCE [LARGE SCALE GENOMIC DNA]</scope>
    <source>
        <strain evidence="4 5">0216</strain>
    </source>
</reference>
<evidence type="ECO:0000259" key="3">
    <source>
        <dbReference type="Pfam" id="PF02617"/>
    </source>
</evidence>
<comment type="similarity">
    <text evidence="1">Belongs to the ClpS family.</text>
</comment>
<name>A0A844GZ78_9CHRO</name>
<evidence type="ECO:0000313" key="5">
    <source>
        <dbReference type="Proteomes" id="UP000437131"/>
    </source>
</evidence>
<dbReference type="InterPro" id="IPR022935">
    <property type="entry name" value="ClpS"/>
</dbReference>
<dbReference type="EMBL" id="WMIA01000023">
    <property type="protein sequence ID" value="MTF40248.1"/>
    <property type="molecule type" value="Genomic_DNA"/>
</dbReference>
<dbReference type="Proteomes" id="UP000437131">
    <property type="component" value="Unassembled WGS sequence"/>
</dbReference>
<feature type="region of interest" description="Disordered" evidence="2">
    <location>
        <begin position="1"/>
        <end position="21"/>
    </location>
</feature>
<dbReference type="HAMAP" id="MF_00302">
    <property type="entry name" value="ClpS"/>
    <property type="match status" value="1"/>
</dbReference>
<dbReference type="AlphaFoldDB" id="A0A844GZ78"/>
<sequence>MATQVIQNPQTKANSEKKHHPGYRVLLHNDSFNTMEYVVETLMETVGMSEPQAVSVMMEAHTNGVGLVTVCALEHAEFYCESLKSKGLTSTIEPAE</sequence>
<feature type="domain" description="Adaptor protein ClpS core" evidence="3">
    <location>
        <begin position="19"/>
        <end position="88"/>
    </location>
</feature>
<comment type="caution">
    <text evidence="4">The sequence shown here is derived from an EMBL/GenBank/DDBJ whole genome shotgun (WGS) entry which is preliminary data.</text>
</comment>
<dbReference type="PANTHER" id="PTHR33473:SF19">
    <property type="entry name" value="ATP-DEPENDENT CLP PROTEASE ADAPTER PROTEIN CLPS"/>
    <property type="match status" value="1"/>
</dbReference>
<dbReference type="SUPFAM" id="SSF54736">
    <property type="entry name" value="ClpS-like"/>
    <property type="match status" value="1"/>
</dbReference>
<feature type="compositionally biased region" description="Polar residues" evidence="2">
    <location>
        <begin position="1"/>
        <end position="13"/>
    </location>
</feature>
<organism evidence="4 5">
    <name type="scientific">Cyanobacterium aponinum 0216</name>
    <dbReference type="NCBI Taxonomy" id="2676140"/>
    <lineage>
        <taxon>Bacteria</taxon>
        <taxon>Bacillati</taxon>
        <taxon>Cyanobacteriota</taxon>
        <taxon>Cyanophyceae</taxon>
        <taxon>Oscillatoriophycideae</taxon>
        <taxon>Chroococcales</taxon>
        <taxon>Geminocystaceae</taxon>
        <taxon>Cyanobacterium</taxon>
    </lineage>
</organism>
<dbReference type="GO" id="GO:0030163">
    <property type="term" value="P:protein catabolic process"/>
    <property type="evidence" value="ECO:0007669"/>
    <property type="project" value="InterPro"/>
</dbReference>
<proteinExistence type="inferred from homology"/>
<accession>A0A844GZ78</accession>
<comment type="subunit">
    <text evidence="1">Binds to the N-terminal domain of the chaperone ClpA.</text>
</comment>
<evidence type="ECO:0000256" key="1">
    <source>
        <dbReference type="HAMAP-Rule" id="MF_00302"/>
    </source>
</evidence>
<dbReference type="NCBIfam" id="NF000671">
    <property type="entry name" value="PRK00033.1-4"/>
    <property type="match status" value="1"/>
</dbReference>
<dbReference type="Pfam" id="PF02617">
    <property type="entry name" value="ClpS"/>
    <property type="match status" value="1"/>
</dbReference>
<evidence type="ECO:0000256" key="2">
    <source>
        <dbReference type="SAM" id="MobiDB-lite"/>
    </source>
</evidence>
<dbReference type="InterPro" id="IPR014719">
    <property type="entry name" value="Ribosomal_bL12_C/ClpS-like"/>
</dbReference>
<dbReference type="Gene3D" id="3.30.1390.10">
    <property type="match status" value="1"/>
</dbReference>
<keyword evidence="4" id="KW-0378">Hydrolase</keyword>
<dbReference type="InterPro" id="IPR003769">
    <property type="entry name" value="ClpS_core"/>
</dbReference>
<dbReference type="GO" id="GO:0008233">
    <property type="term" value="F:peptidase activity"/>
    <property type="evidence" value="ECO:0007669"/>
    <property type="project" value="UniProtKB-KW"/>
</dbReference>
<protein>
    <recommendedName>
        <fullName evidence="1">ATP-dependent Clp protease adapter protein ClpS</fullName>
    </recommendedName>
</protein>
<evidence type="ECO:0000313" key="4">
    <source>
        <dbReference type="EMBL" id="MTF40248.1"/>
    </source>
</evidence>
<comment type="function">
    <text evidence="1">Involved in the modulation of the specificity of the ClpAP-mediated ATP-dependent protein degradation.</text>
</comment>
<dbReference type="PANTHER" id="PTHR33473">
    <property type="entry name" value="ATP-DEPENDENT CLP PROTEASE ADAPTER PROTEIN CLPS1, CHLOROPLASTIC"/>
    <property type="match status" value="1"/>
</dbReference>
<keyword evidence="4" id="KW-0645">Protease</keyword>
<gene>
    <name evidence="1 4" type="primary">clpS</name>
    <name evidence="4" type="ORF">GGC33_15105</name>
</gene>